<dbReference type="Proteomes" id="UP000664332">
    <property type="component" value="Unassembled WGS sequence"/>
</dbReference>
<dbReference type="EMBL" id="JAFLEQ010000008">
    <property type="protein sequence ID" value="MBN9644032.1"/>
    <property type="molecule type" value="Genomic_DNA"/>
</dbReference>
<evidence type="ECO:0000256" key="1">
    <source>
        <dbReference type="SAM" id="Phobius"/>
    </source>
</evidence>
<feature type="transmembrane region" description="Helical" evidence="1">
    <location>
        <begin position="88"/>
        <end position="108"/>
    </location>
</feature>
<sequence length="340" mass="33144">GLAAVAAAVGIAGSAALLNRFATDLPAVVSWVFAAAAAVVAAGIIDRSTRLASADTVAGVSVATLAAAGFSAAAGYTALGPHTAGRAGLSLLLTAAAGLVGVLASVAVARVPPAVITAITTVGCLGCLTAVFGTVATTPQQFLAGTTAVALITVVLSPTVCVHLAGLGVPALAPAGEQMPDPPTAGDGTETKAETAVGFLTGITAGAAAAGAPAIAFVGWHGGPVAAALCIAVAGGLALHTDRLRTAAGRWALHVWTLSAVAGLIGNTLVNGHEHLWVLAAGVAATAIVYSACAWAPYVRELSPPMIRHLERLEVVCIAVAIPLAAHLSGLFTAIRGVAL</sequence>
<keyword evidence="4" id="KW-1185">Reference proteome</keyword>
<keyword evidence="1" id="KW-0472">Membrane</keyword>
<comment type="caution">
    <text evidence="3">The sequence shown here is derived from an EMBL/GenBank/DDBJ whole genome shotgun (WGS) entry which is preliminary data.</text>
</comment>
<dbReference type="Pfam" id="PF19053">
    <property type="entry name" value="EccD"/>
    <property type="match status" value="1"/>
</dbReference>
<gene>
    <name evidence="3" type="ORF">JZY06_05280</name>
</gene>
<feature type="transmembrane region" description="Helical" evidence="1">
    <location>
        <begin position="222"/>
        <end position="239"/>
    </location>
</feature>
<feature type="transmembrane region" description="Helical" evidence="1">
    <location>
        <begin position="276"/>
        <end position="295"/>
    </location>
</feature>
<feature type="transmembrane region" description="Helical" evidence="1">
    <location>
        <begin position="57"/>
        <end position="76"/>
    </location>
</feature>
<feature type="transmembrane region" description="Helical" evidence="1">
    <location>
        <begin position="315"/>
        <end position="335"/>
    </location>
</feature>
<dbReference type="RefSeq" id="WP_207118904.1">
    <property type="nucleotide sequence ID" value="NZ_JAFLEQ010000008.1"/>
</dbReference>
<accession>A0A939IXV1</accession>
<name>A0A939IXV1_9CORY</name>
<reference evidence="3" key="1">
    <citation type="submission" date="2021-03" db="EMBL/GenBank/DDBJ databases">
        <authorList>
            <person name="Sun Q."/>
        </authorList>
    </citation>
    <scope>NUCLEOTIDE SEQUENCE</scope>
    <source>
        <strain evidence="3">CCM 8862</strain>
    </source>
</reference>
<keyword evidence="1" id="KW-1133">Transmembrane helix</keyword>
<feature type="transmembrane region" description="Helical" evidence="1">
    <location>
        <begin position="148"/>
        <end position="175"/>
    </location>
</feature>
<evidence type="ECO:0000313" key="3">
    <source>
        <dbReference type="EMBL" id="MBN9644032.1"/>
    </source>
</evidence>
<keyword evidence="1" id="KW-0812">Transmembrane</keyword>
<dbReference type="AlphaFoldDB" id="A0A939IXV1"/>
<organism evidence="3 4">
    <name type="scientific">Corynebacterium mendelii</name>
    <dbReference type="NCBI Taxonomy" id="2765362"/>
    <lineage>
        <taxon>Bacteria</taxon>
        <taxon>Bacillati</taxon>
        <taxon>Actinomycetota</taxon>
        <taxon>Actinomycetes</taxon>
        <taxon>Mycobacteriales</taxon>
        <taxon>Corynebacteriaceae</taxon>
        <taxon>Corynebacterium</taxon>
    </lineage>
</organism>
<protein>
    <recommendedName>
        <fullName evidence="2">EccD-like transmembrane domain-containing protein</fullName>
    </recommendedName>
</protein>
<evidence type="ECO:0000313" key="4">
    <source>
        <dbReference type="Proteomes" id="UP000664332"/>
    </source>
</evidence>
<feature type="transmembrane region" description="Helical" evidence="1">
    <location>
        <begin position="251"/>
        <end position="270"/>
    </location>
</feature>
<feature type="transmembrane region" description="Helical" evidence="1">
    <location>
        <begin position="115"/>
        <end position="136"/>
    </location>
</feature>
<evidence type="ECO:0000259" key="2">
    <source>
        <dbReference type="Pfam" id="PF19053"/>
    </source>
</evidence>
<proteinExistence type="predicted"/>
<feature type="transmembrane region" description="Helical" evidence="1">
    <location>
        <begin position="28"/>
        <end position="45"/>
    </location>
</feature>
<dbReference type="InterPro" id="IPR044049">
    <property type="entry name" value="EccD_transm"/>
</dbReference>
<feature type="non-terminal residue" evidence="3">
    <location>
        <position position="1"/>
    </location>
</feature>
<feature type="domain" description="EccD-like transmembrane" evidence="2">
    <location>
        <begin position="2"/>
        <end position="338"/>
    </location>
</feature>